<dbReference type="AlphaFoldDB" id="A0A1H7X581"/>
<feature type="region of interest" description="Disordered" evidence="1">
    <location>
        <begin position="22"/>
        <end position="43"/>
    </location>
</feature>
<keyword evidence="2" id="KW-0732">Signal</keyword>
<organism evidence="3 4">
    <name type="scientific">Chryseobacterium taichungense</name>
    <dbReference type="NCBI Taxonomy" id="295069"/>
    <lineage>
        <taxon>Bacteria</taxon>
        <taxon>Pseudomonadati</taxon>
        <taxon>Bacteroidota</taxon>
        <taxon>Flavobacteriia</taxon>
        <taxon>Flavobacteriales</taxon>
        <taxon>Weeksellaceae</taxon>
        <taxon>Chryseobacterium group</taxon>
        <taxon>Chryseobacterium</taxon>
    </lineage>
</organism>
<accession>A0A1H7X581</accession>
<feature type="signal peptide" evidence="2">
    <location>
        <begin position="1"/>
        <end position="20"/>
    </location>
</feature>
<dbReference type="STRING" id="295069.SAMN05421856_102218"/>
<feature type="chain" id="PRO_5011576667" evidence="2">
    <location>
        <begin position="21"/>
        <end position="96"/>
    </location>
</feature>
<evidence type="ECO:0000313" key="3">
    <source>
        <dbReference type="EMBL" id="SEM28996.1"/>
    </source>
</evidence>
<evidence type="ECO:0000313" key="4">
    <source>
        <dbReference type="Proteomes" id="UP000199450"/>
    </source>
</evidence>
<dbReference type="EMBL" id="FOBV01000002">
    <property type="protein sequence ID" value="SEM28996.1"/>
    <property type="molecule type" value="Genomic_DNA"/>
</dbReference>
<gene>
    <name evidence="3" type="ORF">SAMN05421856_102218</name>
</gene>
<protein>
    <submittedName>
        <fullName evidence="3">Uncharacterized protein</fullName>
    </submittedName>
</protein>
<dbReference type="PROSITE" id="PS51257">
    <property type="entry name" value="PROKAR_LIPOPROTEIN"/>
    <property type="match status" value="1"/>
</dbReference>
<feature type="region of interest" description="Disordered" evidence="1">
    <location>
        <begin position="66"/>
        <end position="96"/>
    </location>
</feature>
<keyword evidence="4" id="KW-1185">Reference proteome</keyword>
<reference evidence="4" key="1">
    <citation type="submission" date="2016-10" db="EMBL/GenBank/DDBJ databases">
        <authorList>
            <person name="Varghese N."/>
            <person name="Submissions S."/>
        </authorList>
    </citation>
    <scope>NUCLEOTIDE SEQUENCE [LARGE SCALE GENOMIC DNA]</scope>
    <source>
        <strain evidence="4">DSM 17453</strain>
    </source>
</reference>
<dbReference type="OrthoDB" id="1264150at2"/>
<dbReference type="RefSeq" id="WP_089998836.1">
    <property type="nucleotide sequence ID" value="NZ_DAMCDB010000002.1"/>
</dbReference>
<name>A0A1H7X581_9FLAO</name>
<evidence type="ECO:0000256" key="2">
    <source>
        <dbReference type="SAM" id="SignalP"/>
    </source>
</evidence>
<proteinExistence type="predicted"/>
<feature type="compositionally biased region" description="Polar residues" evidence="1">
    <location>
        <begin position="66"/>
        <end position="85"/>
    </location>
</feature>
<dbReference type="Proteomes" id="UP000199450">
    <property type="component" value="Unassembled WGS sequence"/>
</dbReference>
<evidence type="ECO:0000256" key="1">
    <source>
        <dbReference type="SAM" id="MobiDB-lite"/>
    </source>
</evidence>
<sequence length="96" mass="10246">MSIKLLLSGVLLLSLLAACSDRNEETDSLPEQTKSSKVFGKLNKEDDGTTAKVVVDSTKTKEIINATQGISTELPTEQGGNNSGETIDPTKPDRPK</sequence>